<gene>
    <name evidence="6" type="ORF">VITFI_CDS0251</name>
</gene>
<dbReference type="InterPro" id="IPR016131">
    <property type="entry name" value="Haemerythrin_Fe_BS"/>
</dbReference>
<dbReference type="NCBIfam" id="NF033749">
    <property type="entry name" value="bact_hemeryth"/>
    <property type="match status" value="1"/>
</dbReference>
<dbReference type="CDD" id="cd12107">
    <property type="entry name" value="Hemerythrin"/>
    <property type="match status" value="1"/>
</dbReference>
<sequence>MAFIEWTSDLDTGIGWVDEQHRKIVDCINDLHAVDRASGTRDSVSDVMGRLIAYTRYHFSEEEKMLERAGYRLLETHQGIHRGFIDKLHTIHEQYRRGADTLTSLLALLENWLFSHIRVHDRGYVATVKSAGADRL</sequence>
<evidence type="ECO:0000259" key="5">
    <source>
        <dbReference type="Pfam" id="PF01814"/>
    </source>
</evidence>
<evidence type="ECO:0000313" key="7">
    <source>
        <dbReference type="Proteomes" id="UP000199729"/>
    </source>
</evidence>
<reference evidence="6 7" key="1">
    <citation type="submission" date="2017-07" db="EMBL/GenBank/DDBJ databases">
        <title>Complete Genome Sequence of the cosmetic ferment Vitreoscilla filiformis (ATCC15551).</title>
        <authorList>
            <person name="Contreras S."/>
            <person name="Sagory-Zalkind P."/>
            <person name="Blanquart H."/>
            <person name="Iltis A."/>
            <person name="Morand S.C."/>
        </authorList>
    </citation>
    <scope>NUCLEOTIDE SEQUENCE [LARGE SCALE GENOMIC DNA]</scope>
    <source>
        <strain evidence="6 7">ATCC 15551</strain>
    </source>
</reference>
<dbReference type="Proteomes" id="UP000199729">
    <property type="component" value="Chromosome"/>
</dbReference>
<keyword evidence="3" id="KW-0479">Metal-binding</keyword>
<dbReference type="GO" id="GO:0005344">
    <property type="term" value="F:oxygen carrier activity"/>
    <property type="evidence" value="ECO:0007669"/>
    <property type="project" value="UniProtKB-KW"/>
</dbReference>
<dbReference type="OrthoDB" id="5296936at2"/>
<dbReference type="PANTHER" id="PTHR37164">
    <property type="entry name" value="BACTERIOHEMERYTHRIN"/>
    <property type="match status" value="1"/>
</dbReference>
<organism evidence="6 7">
    <name type="scientific">Vitreoscilla filiformis</name>
    <dbReference type="NCBI Taxonomy" id="63"/>
    <lineage>
        <taxon>Bacteria</taxon>
        <taxon>Pseudomonadati</taxon>
        <taxon>Pseudomonadota</taxon>
        <taxon>Betaproteobacteria</taxon>
        <taxon>Neisseriales</taxon>
        <taxon>Neisseriaceae</taxon>
        <taxon>Vitreoscilla</taxon>
    </lineage>
</organism>
<dbReference type="KEGG" id="vff:VITFI_CDS0251"/>
<dbReference type="EMBL" id="CP022423">
    <property type="protein sequence ID" value="ASM76030.1"/>
    <property type="molecule type" value="Genomic_DNA"/>
</dbReference>
<keyword evidence="2" id="KW-0813">Transport</keyword>
<dbReference type="GO" id="GO:0046872">
    <property type="term" value="F:metal ion binding"/>
    <property type="evidence" value="ECO:0007669"/>
    <property type="project" value="UniProtKB-KW"/>
</dbReference>
<dbReference type="InterPro" id="IPR012827">
    <property type="entry name" value="Hemerythrin_metal-bd"/>
</dbReference>
<dbReference type="InterPro" id="IPR050669">
    <property type="entry name" value="Hemerythrin"/>
</dbReference>
<proteinExistence type="inferred from homology"/>
<evidence type="ECO:0000313" key="6">
    <source>
        <dbReference type="EMBL" id="ASM76030.1"/>
    </source>
</evidence>
<comment type="similarity">
    <text evidence="1">Belongs to the hemerythrin family.</text>
</comment>
<dbReference type="InterPro" id="IPR035938">
    <property type="entry name" value="Hemerythrin-like_sf"/>
</dbReference>
<dbReference type="PROSITE" id="PS00550">
    <property type="entry name" value="HEMERYTHRINS"/>
    <property type="match status" value="1"/>
</dbReference>
<evidence type="ECO:0000256" key="4">
    <source>
        <dbReference type="ARBA" id="ARBA00023004"/>
    </source>
</evidence>
<dbReference type="InterPro" id="IPR012312">
    <property type="entry name" value="Hemerythrin-like"/>
</dbReference>
<accession>A0A221KB18</accession>
<dbReference type="Pfam" id="PF01814">
    <property type="entry name" value="Hemerythrin"/>
    <property type="match status" value="1"/>
</dbReference>
<evidence type="ECO:0000256" key="3">
    <source>
        <dbReference type="ARBA" id="ARBA00022723"/>
    </source>
</evidence>
<dbReference type="AlphaFoldDB" id="A0A221KB18"/>
<keyword evidence="7" id="KW-1185">Reference proteome</keyword>
<evidence type="ECO:0000256" key="2">
    <source>
        <dbReference type="ARBA" id="ARBA00022621"/>
    </source>
</evidence>
<protein>
    <recommendedName>
        <fullName evidence="5">Hemerythrin-like domain-containing protein</fullName>
    </recommendedName>
</protein>
<dbReference type="NCBIfam" id="NF002007">
    <property type="entry name" value="PRK00808.1"/>
    <property type="match status" value="1"/>
</dbReference>
<dbReference type="Gene3D" id="1.20.120.50">
    <property type="entry name" value="Hemerythrin-like"/>
    <property type="match status" value="1"/>
</dbReference>
<feature type="domain" description="Hemerythrin-like" evidence="5">
    <location>
        <begin position="13"/>
        <end position="125"/>
    </location>
</feature>
<dbReference type="SUPFAM" id="SSF47188">
    <property type="entry name" value="Hemerythrin-like"/>
    <property type="match status" value="1"/>
</dbReference>
<dbReference type="NCBIfam" id="TIGR02481">
    <property type="entry name" value="hemeryth_dom"/>
    <property type="match status" value="1"/>
</dbReference>
<evidence type="ECO:0000256" key="1">
    <source>
        <dbReference type="ARBA" id="ARBA00010587"/>
    </source>
</evidence>
<keyword evidence="2" id="KW-0561">Oxygen transport</keyword>
<keyword evidence="4" id="KW-0408">Iron</keyword>
<dbReference type="RefSeq" id="WP_157725508.1">
    <property type="nucleotide sequence ID" value="NZ_CP022423.1"/>
</dbReference>
<dbReference type="PANTHER" id="PTHR37164:SF1">
    <property type="entry name" value="BACTERIOHEMERYTHRIN"/>
    <property type="match status" value="1"/>
</dbReference>
<name>A0A221KB18_VITFI</name>